<dbReference type="SUPFAM" id="SSF56219">
    <property type="entry name" value="DNase I-like"/>
    <property type="match status" value="1"/>
</dbReference>
<feature type="region of interest" description="Disordered" evidence="3">
    <location>
        <begin position="255"/>
        <end position="328"/>
    </location>
</feature>
<dbReference type="SUPFAM" id="SSF56672">
    <property type="entry name" value="DNA/RNA polymerases"/>
    <property type="match status" value="1"/>
</dbReference>
<dbReference type="Pfam" id="PF00098">
    <property type="entry name" value="zf-CCHC"/>
    <property type="match status" value="1"/>
</dbReference>
<evidence type="ECO:0000313" key="5">
    <source>
        <dbReference type="EnsemblMetazoa" id="XP_037872517.1"/>
    </source>
</evidence>
<feature type="domain" description="CCHC-type" evidence="4">
    <location>
        <begin position="575"/>
        <end position="588"/>
    </location>
</feature>
<dbReference type="SUPFAM" id="SSF57756">
    <property type="entry name" value="Retrovirus zinc finger-like domains"/>
    <property type="match status" value="1"/>
</dbReference>
<dbReference type="GO" id="GO:0071897">
    <property type="term" value="P:DNA biosynthetic process"/>
    <property type="evidence" value="ECO:0007669"/>
    <property type="project" value="UniProtKB-ARBA"/>
</dbReference>
<evidence type="ECO:0000256" key="3">
    <source>
        <dbReference type="SAM" id="MobiDB-lite"/>
    </source>
</evidence>
<keyword evidence="2" id="KW-0175">Coiled coil</keyword>
<name>A0A8R2QYT9_BOMMO</name>
<evidence type="ECO:0000313" key="6">
    <source>
        <dbReference type="Proteomes" id="UP000005204"/>
    </source>
</evidence>
<dbReference type="InterPro" id="IPR001878">
    <property type="entry name" value="Znf_CCHC"/>
</dbReference>
<proteinExistence type="predicted"/>
<feature type="compositionally biased region" description="Basic residues" evidence="3">
    <location>
        <begin position="302"/>
        <end position="313"/>
    </location>
</feature>
<dbReference type="SMART" id="SM00343">
    <property type="entry name" value="ZnF_C2HC"/>
    <property type="match status" value="2"/>
</dbReference>
<feature type="compositionally biased region" description="Basic and acidic residues" evidence="3">
    <location>
        <begin position="255"/>
        <end position="277"/>
    </location>
</feature>
<keyword evidence="1" id="KW-0862">Zinc</keyword>
<keyword evidence="1" id="KW-0863">Zinc-finger</keyword>
<dbReference type="InterPro" id="IPR036875">
    <property type="entry name" value="Znf_CCHC_sf"/>
</dbReference>
<feature type="region of interest" description="Disordered" evidence="3">
    <location>
        <begin position="602"/>
        <end position="636"/>
    </location>
</feature>
<keyword evidence="1" id="KW-0479">Metal-binding</keyword>
<dbReference type="InterPro" id="IPR043502">
    <property type="entry name" value="DNA/RNA_pol_sf"/>
</dbReference>
<dbReference type="GO" id="GO:0008270">
    <property type="term" value="F:zinc ion binding"/>
    <property type="evidence" value="ECO:0007669"/>
    <property type="project" value="UniProtKB-KW"/>
</dbReference>
<feature type="compositionally biased region" description="Basic residues" evidence="3">
    <location>
        <begin position="370"/>
        <end position="379"/>
    </location>
</feature>
<organism evidence="5 6">
    <name type="scientific">Bombyx mori</name>
    <name type="common">Silk moth</name>
    <dbReference type="NCBI Taxonomy" id="7091"/>
    <lineage>
        <taxon>Eukaryota</taxon>
        <taxon>Metazoa</taxon>
        <taxon>Ecdysozoa</taxon>
        <taxon>Arthropoda</taxon>
        <taxon>Hexapoda</taxon>
        <taxon>Insecta</taxon>
        <taxon>Pterygota</taxon>
        <taxon>Neoptera</taxon>
        <taxon>Endopterygota</taxon>
        <taxon>Lepidoptera</taxon>
        <taxon>Glossata</taxon>
        <taxon>Ditrysia</taxon>
        <taxon>Bombycoidea</taxon>
        <taxon>Bombycidae</taxon>
        <taxon>Bombycinae</taxon>
        <taxon>Bombyx</taxon>
    </lineage>
</organism>
<dbReference type="EnsemblMetazoa" id="XM_038016589.1">
    <property type="protein sequence ID" value="XP_037872517.1"/>
    <property type="gene ID" value="LOC119629723"/>
</dbReference>
<dbReference type="Proteomes" id="UP000005204">
    <property type="component" value="Unassembled WGS sequence"/>
</dbReference>
<reference evidence="6" key="1">
    <citation type="journal article" date="2008" name="Insect Biochem. Mol. Biol.">
        <title>The genome of a lepidopteran model insect, the silkworm Bombyx mori.</title>
        <authorList>
            <consortium name="International Silkworm Genome Consortium"/>
        </authorList>
    </citation>
    <scope>NUCLEOTIDE SEQUENCE [LARGE SCALE GENOMIC DNA]</scope>
    <source>
        <strain evidence="6">p50T</strain>
    </source>
</reference>
<dbReference type="PROSITE" id="PS50158">
    <property type="entry name" value="ZF_CCHC"/>
    <property type="match status" value="2"/>
</dbReference>
<sequence>MSEKDLEVSSLRANVVSDDDMATVGSAQSSTRSSPTRRQRKRVLNISSDGLSSSSGSEAQGPSVAKPRAVTPSKRGRGRPPTTRQCVGRKACLRAQREEREFTESARTTRQKKRAAEGSVPKPDAERRLHQSAEVALTVAAKSSSPKGTYVRALKELAATVKEATEDLVGRTATEEAERLRAINAKQEQEILQLRKELDEIRRELATVSQVLGNAPAAAPAPNTEEEEEELRLQRIMRAVGTMLDARFAGLEGRLLPEPRMRPPLAADRRKSREKSPDPPMVVDATLNSAPLLKPVPPTTSAKKRIRGPRRKATAQVAPPGTPTLLPAPASLIESWSTVTRRGTRPREGAVRTVPVVAPAEAGKKNPSSAKRKEKKLRPPRSQAVVLKLQPEAVERGLTYRSVLAEARAKVDPGALGIPIQRIRSAVTGAKVLVVEGADQSAKADLLAQKLREVLSTEGVIVTRPVTTAAIRISGLDDSLTPEEVAAELARIGECTLEAVKIGEIKSGPSGMGQVLVRLPVAAATKILAVPKLRVGWSVLRAHLLEAKKLQCFRCHELGHVSARCPSSVDRSRDCYRCGQTGHVASGCSLAPHCAVCASAGRPADHVSGSKACAKSPRPRPRRGASAALENARRQPGAPPRFDVVERGCGFVAVLWAEVFILGVYFSPNRTLAEFEVFLSELSRVVGRSHSQRILVLGDLNAKSLAWGSSRTCPRGRAVEEWLVGSGLLVLNRGAELTCVRRLGGASGGVYPGLFLALRWRREGPRWAQKRLNVERLCEAAVVQAWRLDSLGEPADVCEGVEHLREAMSRVCDAAMPRIRALAPKRRVHWWSEEIASQRRLCDVSRRAYQRYRRRRTHRDPDEEDRLYEVYRMAIRALRVAIGEAKEAAWNDLLASHDCDPWGRPYRLARNVLRPWAPPATSTLPPETLQRVVGGLFPDFTGTAFVPPVMTTMRVADGGEPADVSQAEFESAVQRMRAKRTAPGPDGISSRAWALALTGDGLGPALRRLFSRCLREGRFPEPWRTGRLVLIPKEGRPRDEPNGYRPIVVLDEAGKLFERVIANRLVQHLENVGPDLAPNQYGFRRGRSTVDAVLRKKAWFQRKYLPCIAQSGFFLGASSALPKR</sequence>
<accession>A0A8R2QYT9</accession>
<dbReference type="Gene3D" id="4.10.60.10">
    <property type="entry name" value="Zinc finger, CCHC-type"/>
    <property type="match status" value="1"/>
</dbReference>
<reference evidence="5" key="2">
    <citation type="submission" date="2022-06" db="UniProtKB">
        <authorList>
            <consortium name="EnsemblMetazoa"/>
        </authorList>
    </citation>
    <scope>IDENTIFICATION</scope>
    <source>
        <strain evidence="5">p50T (Dazao)</strain>
    </source>
</reference>
<feature type="domain" description="CCHC-type" evidence="4">
    <location>
        <begin position="552"/>
        <end position="567"/>
    </location>
</feature>
<dbReference type="Pfam" id="PF14529">
    <property type="entry name" value="Exo_endo_phos_2"/>
    <property type="match status" value="1"/>
</dbReference>
<dbReference type="InterPro" id="IPR036691">
    <property type="entry name" value="Endo/exonu/phosph_ase_sf"/>
</dbReference>
<evidence type="ECO:0000259" key="4">
    <source>
        <dbReference type="PROSITE" id="PS50158"/>
    </source>
</evidence>
<evidence type="ECO:0000256" key="1">
    <source>
        <dbReference type="PROSITE-ProRule" id="PRU00047"/>
    </source>
</evidence>
<feature type="coiled-coil region" evidence="2">
    <location>
        <begin position="170"/>
        <end position="211"/>
    </location>
</feature>
<evidence type="ECO:0000256" key="2">
    <source>
        <dbReference type="SAM" id="Coils"/>
    </source>
</evidence>
<keyword evidence="6" id="KW-1185">Reference proteome</keyword>
<dbReference type="PANTHER" id="PTHR19446">
    <property type="entry name" value="REVERSE TRANSCRIPTASES"/>
    <property type="match status" value="1"/>
</dbReference>
<dbReference type="AlphaFoldDB" id="A0A8R2QYT9"/>
<dbReference type="GO" id="GO:0003824">
    <property type="term" value="F:catalytic activity"/>
    <property type="evidence" value="ECO:0007669"/>
    <property type="project" value="InterPro"/>
</dbReference>
<feature type="compositionally biased region" description="Low complexity" evidence="3">
    <location>
        <begin position="47"/>
        <end position="63"/>
    </location>
</feature>
<feature type="region of interest" description="Disordered" evidence="3">
    <location>
        <begin position="1"/>
        <end position="130"/>
    </location>
</feature>
<dbReference type="InterPro" id="IPR005135">
    <property type="entry name" value="Endo/exonuclease/phosphatase"/>
</dbReference>
<feature type="region of interest" description="Disordered" evidence="3">
    <location>
        <begin position="359"/>
        <end position="382"/>
    </location>
</feature>
<dbReference type="GO" id="GO:0003676">
    <property type="term" value="F:nucleic acid binding"/>
    <property type="evidence" value="ECO:0007669"/>
    <property type="project" value="InterPro"/>
</dbReference>
<protein>
    <recommendedName>
        <fullName evidence="4">CCHC-type domain-containing protein</fullName>
    </recommendedName>
</protein>
<dbReference type="Gene3D" id="3.60.10.10">
    <property type="entry name" value="Endonuclease/exonuclease/phosphatase"/>
    <property type="match status" value="1"/>
</dbReference>
<feature type="compositionally biased region" description="Basic and acidic residues" evidence="3">
    <location>
        <begin position="95"/>
        <end position="104"/>
    </location>
</feature>